<feature type="region of interest" description="Disordered" evidence="1">
    <location>
        <begin position="229"/>
        <end position="248"/>
    </location>
</feature>
<dbReference type="AlphaFoldDB" id="A0A9P3LZW2"/>
<dbReference type="Proteomes" id="UP000827284">
    <property type="component" value="Unassembled WGS sequence"/>
</dbReference>
<evidence type="ECO:0000313" key="2">
    <source>
        <dbReference type="EMBL" id="GJJ76628.1"/>
    </source>
</evidence>
<reference evidence="2" key="1">
    <citation type="submission" date="2021-11" db="EMBL/GenBank/DDBJ databases">
        <authorList>
            <person name="Herlambang A."/>
            <person name="Guo Y."/>
            <person name="Takashima Y."/>
            <person name="Nishizawa T."/>
        </authorList>
    </citation>
    <scope>NUCLEOTIDE SEQUENCE</scope>
    <source>
        <strain evidence="2">E1425</strain>
    </source>
</reference>
<reference evidence="2" key="2">
    <citation type="journal article" date="2022" name="Microbiol. Resour. Announc.">
        <title>Whole-Genome Sequence of Entomortierella parvispora E1425, a Mucoromycotan Fungus Associated with Burkholderiaceae-Related Endosymbiotic Bacteria.</title>
        <authorList>
            <person name="Herlambang A."/>
            <person name="Guo Y."/>
            <person name="Takashima Y."/>
            <person name="Narisawa K."/>
            <person name="Ohta H."/>
            <person name="Nishizawa T."/>
        </authorList>
    </citation>
    <scope>NUCLEOTIDE SEQUENCE</scope>
    <source>
        <strain evidence="2">E1425</strain>
    </source>
</reference>
<organism evidence="2 3">
    <name type="scientific">Entomortierella parvispora</name>
    <dbReference type="NCBI Taxonomy" id="205924"/>
    <lineage>
        <taxon>Eukaryota</taxon>
        <taxon>Fungi</taxon>
        <taxon>Fungi incertae sedis</taxon>
        <taxon>Mucoromycota</taxon>
        <taxon>Mortierellomycotina</taxon>
        <taxon>Mortierellomycetes</taxon>
        <taxon>Mortierellales</taxon>
        <taxon>Mortierellaceae</taxon>
        <taxon>Entomortierella</taxon>
    </lineage>
</organism>
<protein>
    <submittedName>
        <fullName evidence="2">Uncharacterized protein</fullName>
    </submittedName>
</protein>
<accession>A0A9P3LZW2</accession>
<gene>
    <name evidence="2" type="ORF">EMPS_08987</name>
</gene>
<name>A0A9P3LZW2_9FUNG</name>
<evidence type="ECO:0000313" key="3">
    <source>
        <dbReference type="Proteomes" id="UP000827284"/>
    </source>
</evidence>
<evidence type="ECO:0000256" key="1">
    <source>
        <dbReference type="SAM" id="MobiDB-lite"/>
    </source>
</evidence>
<proteinExistence type="predicted"/>
<comment type="caution">
    <text evidence="2">The sequence shown here is derived from an EMBL/GenBank/DDBJ whole genome shotgun (WGS) entry which is preliminary data.</text>
</comment>
<dbReference type="EMBL" id="BQFW01000012">
    <property type="protein sequence ID" value="GJJ76628.1"/>
    <property type="molecule type" value="Genomic_DNA"/>
</dbReference>
<sequence>MLHITPISRPDRFLNEEMPFVNTTGSMNFSLTSPGQLHLEPYQKALKSLILVLQAIHEKNSLASQKKHHNANPAEESVTAATENKSTTLEVSFRSGGVFVLDLSVTEPGFGGSSSSSNPSPSQAYPLTFLSTSLSTSPTEVGAGGNGDHGVVLYFLRLPLNPVTHPIQCQLSARRLHAQHVTVLDRILRRLCDASPGAFMVGYSDGISGVDAGKEVVYSGENSPLHLLDQQQPQQQQPQSHQHTHNSLEKSIAQARDHGNMDIDSRVAALVGHVEHPSAATITQAPPSSKSTKTMVAVAVAEVEDVVSSLDVGMTSATLTKTTLLATMATATTTPKTTAVTSEDQEQKAFHEKLLAADRFIANHDFGMVDDIEQLLDVHGSVDLDSVHDILWVNS</sequence>
<keyword evidence="3" id="KW-1185">Reference proteome</keyword>
<feature type="compositionally biased region" description="Low complexity" evidence="1">
    <location>
        <begin position="229"/>
        <end position="241"/>
    </location>
</feature>
<dbReference type="OrthoDB" id="2395221at2759"/>
<feature type="region of interest" description="Disordered" evidence="1">
    <location>
        <begin position="63"/>
        <end position="83"/>
    </location>
</feature>